<dbReference type="EMBL" id="JACOOK010000003">
    <property type="protein sequence ID" value="MBC5616620.1"/>
    <property type="molecule type" value="Genomic_DNA"/>
</dbReference>
<dbReference type="InterPro" id="IPR029141">
    <property type="entry name" value="FimA_N"/>
</dbReference>
<evidence type="ECO:0000259" key="6">
    <source>
        <dbReference type="Pfam" id="PF06321"/>
    </source>
</evidence>
<feature type="domain" description="Major fimbrial subunit protein N-terminal" evidence="6">
    <location>
        <begin position="36"/>
        <end position="163"/>
    </location>
</feature>
<evidence type="ECO:0000313" key="9">
    <source>
        <dbReference type="Proteomes" id="UP000636891"/>
    </source>
</evidence>
<sequence length="657" mass="72300">MISKHIIRSIFSLAVLLFAASCQKDPDGSAPDGNNLTLQVLLPVEGGTKATEDGEKALNENKISTLDVFIYKEGEDACAHYQRIVPVDGMTRYGISKNRSAFAENTGYSVYVVANAGTAAAGAMSLAELKAAVVAQALNPDAVQTDLLMDGKSIATVLNDGTKANKNIDVSLKRGVAKIRVNLSYGADYQPAGQVTKKLVNYASDARVLETGDVHTPALATTASYTGADLVSGDPNQIIFYSYANDWNAAVADETFIYLNVPIKKGAATVNHYYKIPVNYRLAADGSDPAHLYKLRRNYIYNITAHIDGDGGSDAPEAVLLENVDYQVVDWTTNDIEVWIKNIMYLYIDEQDIVMNNIDTYVTGFQSSSDNVEIKNLKVFVEGAEVSVPQVNVTRDPFVHNGSITIASPIPDNFVPRVITFDVENGDHIVQSVRVTQCPPIWIGHILSQDVDGNKNRNMYTVNIKQADLRTIPMPDVPTRGSWGDAHIRGYYQELTGKLYTGPHPYNPVNDGRQEMAYGYCQVGYPALDKNGYTDPSASNRWMISPNFMFASRVSSSTDRVDFWAAVSRCKNYSETDTDGVTYKNWRMPTYAEMLLLDVLQNVSKCEIKDITDRHRYWTADPASNAAFRILNPSGGTDGESASSAEVRCVRDIDRPL</sequence>
<dbReference type="PROSITE" id="PS51257">
    <property type="entry name" value="PROKAR_LIPOPROTEIN"/>
    <property type="match status" value="1"/>
</dbReference>
<gene>
    <name evidence="8" type="ORF">H8S08_06250</name>
</gene>
<reference evidence="8 9" key="1">
    <citation type="submission" date="2020-08" db="EMBL/GenBank/DDBJ databases">
        <title>Genome public.</title>
        <authorList>
            <person name="Liu C."/>
            <person name="Sun Q."/>
        </authorList>
    </citation>
    <scope>NUCLEOTIDE SEQUENCE [LARGE SCALE GENOMIC DNA]</scope>
    <source>
        <strain evidence="8 9">New-7</strain>
    </source>
</reference>
<evidence type="ECO:0000256" key="5">
    <source>
        <dbReference type="SAM" id="SignalP"/>
    </source>
</evidence>
<dbReference type="Proteomes" id="UP000636891">
    <property type="component" value="Unassembled WGS sequence"/>
</dbReference>
<feature type="domain" description="Major fimbrium tip subunit FimD third Ig-like" evidence="7">
    <location>
        <begin position="347"/>
        <end position="440"/>
    </location>
</feature>
<evidence type="ECO:0000256" key="2">
    <source>
        <dbReference type="ARBA" id="ARBA00006011"/>
    </source>
</evidence>
<dbReference type="InterPro" id="IPR058822">
    <property type="entry name" value="Ig-like_FimD_3rd"/>
</dbReference>
<dbReference type="RefSeq" id="WP_186965863.1">
    <property type="nucleotide sequence ID" value="NZ_JACOOK010000003.1"/>
</dbReference>
<dbReference type="Pfam" id="PF06321">
    <property type="entry name" value="P_gingi_FimA"/>
    <property type="match status" value="1"/>
</dbReference>
<comment type="similarity">
    <text evidence="2">Belongs to the bacteroidetes fimbrillin superfamily. FimA/Mfa1 family.</text>
</comment>
<evidence type="ECO:0008006" key="10">
    <source>
        <dbReference type="Google" id="ProtNLM"/>
    </source>
</evidence>
<feature type="signal peptide" evidence="5">
    <location>
        <begin position="1"/>
        <end position="24"/>
    </location>
</feature>
<comment type="subcellular location">
    <subcellularLocation>
        <location evidence="1">Fimbrium</location>
    </subcellularLocation>
</comment>
<name>A0ABR7CN30_9BACT</name>
<evidence type="ECO:0000256" key="4">
    <source>
        <dbReference type="ARBA" id="ARBA00023263"/>
    </source>
</evidence>
<dbReference type="Pfam" id="PF26306">
    <property type="entry name" value="FimD_3rd"/>
    <property type="match status" value="1"/>
</dbReference>
<keyword evidence="3 5" id="KW-0732">Signal</keyword>
<organism evidence="8 9">
    <name type="scientific">Alistipes hominis</name>
    <dbReference type="NCBI Taxonomy" id="2763015"/>
    <lineage>
        <taxon>Bacteria</taxon>
        <taxon>Pseudomonadati</taxon>
        <taxon>Bacteroidota</taxon>
        <taxon>Bacteroidia</taxon>
        <taxon>Bacteroidales</taxon>
        <taxon>Rikenellaceae</taxon>
        <taxon>Alistipes</taxon>
    </lineage>
</organism>
<keyword evidence="4" id="KW-0281">Fimbrium</keyword>
<evidence type="ECO:0000259" key="7">
    <source>
        <dbReference type="Pfam" id="PF26306"/>
    </source>
</evidence>
<comment type="caution">
    <text evidence="8">The sequence shown here is derived from an EMBL/GenBank/DDBJ whole genome shotgun (WGS) entry which is preliminary data.</text>
</comment>
<dbReference type="Gene3D" id="2.60.40.3690">
    <property type="match status" value="1"/>
</dbReference>
<keyword evidence="9" id="KW-1185">Reference proteome</keyword>
<protein>
    <recommendedName>
        <fullName evidence="10">Major fimbrial subunit protein N-terminal domain-containing protein</fullName>
    </recommendedName>
</protein>
<accession>A0ABR7CN30</accession>
<proteinExistence type="inferred from homology"/>
<evidence type="ECO:0000256" key="3">
    <source>
        <dbReference type="ARBA" id="ARBA00022729"/>
    </source>
</evidence>
<evidence type="ECO:0000313" key="8">
    <source>
        <dbReference type="EMBL" id="MBC5616620.1"/>
    </source>
</evidence>
<evidence type="ECO:0000256" key="1">
    <source>
        <dbReference type="ARBA" id="ARBA00004561"/>
    </source>
</evidence>
<feature type="chain" id="PRO_5045361295" description="Major fimbrial subunit protein N-terminal domain-containing protein" evidence="5">
    <location>
        <begin position="25"/>
        <end position="657"/>
    </location>
</feature>